<feature type="domain" description="CENP-V/GFA" evidence="5">
    <location>
        <begin position="57"/>
        <end position="180"/>
    </location>
</feature>
<keyword evidence="7" id="KW-1185">Reference proteome</keyword>
<sequence>MASHDVIQIFHEYHQETHEWNYRKLQTKSILSLKMEDWMTSPPYVNQTEEQFGDIQWQAQCQCQRVRYEISRKQPLDAKFCHCRGCQILHGAPFQWAAIFEKSDIRFVSGHGWLDFYNSSSKEQGHNLPCKVSCSYCHSLIMDEGRHVILLFPELIRNDAEADGDKMRRMFYPSCHVFYEQRVVDIPDGRPKWKGMNGTSELMED</sequence>
<keyword evidence="3" id="KW-0862">Zinc</keyword>
<evidence type="ECO:0000256" key="3">
    <source>
        <dbReference type="ARBA" id="ARBA00022833"/>
    </source>
</evidence>
<dbReference type="AlphaFoldDB" id="C5FIW7"/>
<gene>
    <name evidence="6" type="ORF">MCYG_02027</name>
</gene>
<dbReference type="SUPFAM" id="SSF51316">
    <property type="entry name" value="Mss4-like"/>
    <property type="match status" value="1"/>
</dbReference>
<dbReference type="OMA" id="DINFTHG"/>
<dbReference type="Gene3D" id="3.90.1590.10">
    <property type="entry name" value="glutathione-dependent formaldehyde- activating enzyme (gfa)"/>
    <property type="match status" value="1"/>
</dbReference>
<dbReference type="GO" id="GO:0016846">
    <property type="term" value="F:carbon-sulfur lyase activity"/>
    <property type="evidence" value="ECO:0007669"/>
    <property type="project" value="InterPro"/>
</dbReference>
<keyword evidence="2" id="KW-0479">Metal-binding</keyword>
<accession>C5FIW7</accession>
<dbReference type="InterPro" id="IPR011057">
    <property type="entry name" value="Mss4-like_sf"/>
</dbReference>
<evidence type="ECO:0000256" key="2">
    <source>
        <dbReference type="ARBA" id="ARBA00022723"/>
    </source>
</evidence>
<evidence type="ECO:0000256" key="4">
    <source>
        <dbReference type="ARBA" id="ARBA00023239"/>
    </source>
</evidence>
<dbReference type="PANTHER" id="PTHR33337">
    <property type="entry name" value="GFA DOMAIN-CONTAINING PROTEIN"/>
    <property type="match status" value="1"/>
</dbReference>
<dbReference type="VEuPathDB" id="FungiDB:MCYG_02027"/>
<dbReference type="HOGENOM" id="CLU_079143_2_0_1"/>
<organism evidence="6 7">
    <name type="scientific">Arthroderma otae (strain ATCC MYA-4605 / CBS 113480)</name>
    <name type="common">Microsporum canis</name>
    <dbReference type="NCBI Taxonomy" id="554155"/>
    <lineage>
        <taxon>Eukaryota</taxon>
        <taxon>Fungi</taxon>
        <taxon>Dikarya</taxon>
        <taxon>Ascomycota</taxon>
        <taxon>Pezizomycotina</taxon>
        <taxon>Eurotiomycetes</taxon>
        <taxon>Eurotiomycetidae</taxon>
        <taxon>Onygenales</taxon>
        <taxon>Arthrodermataceae</taxon>
        <taxon>Microsporum</taxon>
    </lineage>
</organism>
<dbReference type="GO" id="GO:0046872">
    <property type="term" value="F:metal ion binding"/>
    <property type="evidence" value="ECO:0007669"/>
    <property type="project" value="UniProtKB-KW"/>
</dbReference>
<dbReference type="Proteomes" id="UP000002035">
    <property type="component" value="Unassembled WGS sequence"/>
</dbReference>
<name>C5FIW7_ARTOC</name>
<dbReference type="OrthoDB" id="9970124at2759"/>
<dbReference type="RefSeq" id="XP_002849093.1">
    <property type="nucleotide sequence ID" value="XM_002849047.1"/>
</dbReference>
<dbReference type="STRING" id="554155.C5FIW7"/>
<proteinExistence type="inferred from homology"/>
<dbReference type="Pfam" id="PF04828">
    <property type="entry name" value="GFA"/>
    <property type="match status" value="1"/>
</dbReference>
<dbReference type="GeneID" id="9229146"/>
<evidence type="ECO:0000313" key="6">
    <source>
        <dbReference type="EMBL" id="EEQ29208.1"/>
    </source>
</evidence>
<evidence type="ECO:0000313" key="7">
    <source>
        <dbReference type="Proteomes" id="UP000002035"/>
    </source>
</evidence>
<dbReference type="PANTHER" id="PTHR33337:SF40">
    <property type="entry name" value="CENP-V_GFA DOMAIN-CONTAINING PROTEIN-RELATED"/>
    <property type="match status" value="1"/>
</dbReference>
<dbReference type="InterPro" id="IPR006913">
    <property type="entry name" value="CENP-V/GFA"/>
</dbReference>
<dbReference type="PROSITE" id="PS51891">
    <property type="entry name" value="CENP_V_GFA"/>
    <property type="match status" value="1"/>
</dbReference>
<evidence type="ECO:0000256" key="1">
    <source>
        <dbReference type="ARBA" id="ARBA00005495"/>
    </source>
</evidence>
<dbReference type="eggNOG" id="ENOG502RZVZ">
    <property type="taxonomic scope" value="Eukaryota"/>
</dbReference>
<reference evidence="7" key="1">
    <citation type="journal article" date="2012" name="MBio">
        <title>Comparative genome analysis of Trichophyton rubrum and related dermatophytes reveals candidate genes involved in infection.</title>
        <authorList>
            <person name="Martinez D.A."/>
            <person name="Oliver B.G."/>
            <person name="Graeser Y."/>
            <person name="Goldberg J.M."/>
            <person name="Li W."/>
            <person name="Martinez-Rossi N.M."/>
            <person name="Monod M."/>
            <person name="Shelest E."/>
            <person name="Barton R.C."/>
            <person name="Birch E."/>
            <person name="Brakhage A.A."/>
            <person name="Chen Z."/>
            <person name="Gurr S.J."/>
            <person name="Heiman D."/>
            <person name="Heitman J."/>
            <person name="Kosti I."/>
            <person name="Rossi A."/>
            <person name="Saif S."/>
            <person name="Samalova M."/>
            <person name="Saunders C.W."/>
            <person name="Shea T."/>
            <person name="Summerbell R.C."/>
            <person name="Xu J."/>
            <person name="Young S."/>
            <person name="Zeng Q."/>
            <person name="Birren B.W."/>
            <person name="Cuomo C.A."/>
            <person name="White T.C."/>
        </authorList>
    </citation>
    <scope>NUCLEOTIDE SEQUENCE [LARGE SCALE GENOMIC DNA]</scope>
    <source>
        <strain evidence="7">ATCC MYA-4605 / CBS 113480</strain>
    </source>
</reference>
<comment type="similarity">
    <text evidence="1">Belongs to the Gfa family.</text>
</comment>
<dbReference type="EMBL" id="DS995702">
    <property type="protein sequence ID" value="EEQ29208.1"/>
    <property type="molecule type" value="Genomic_DNA"/>
</dbReference>
<protein>
    <recommendedName>
        <fullName evidence="5">CENP-V/GFA domain-containing protein</fullName>
    </recommendedName>
</protein>
<keyword evidence="4" id="KW-0456">Lyase</keyword>
<evidence type="ECO:0000259" key="5">
    <source>
        <dbReference type="PROSITE" id="PS51891"/>
    </source>
</evidence>